<keyword evidence="3" id="KW-0645">Protease</keyword>
<dbReference type="PANTHER" id="PTHR43066:SF1">
    <property type="entry name" value="RHOMBOID PROTEIN 2"/>
    <property type="match status" value="1"/>
</dbReference>
<dbReference type="Pfam" id="PF01694">
    <property type="entry name" value="Rhomboid"/>
    <property type="match status" value="1"/>
</dbReference>
<reference evidence="10 11" key="1">
    <citation type="journal article" date="2021" name="Nat. Plants">
        <title>The Taxus genome provides insights into paclitaxel biosynthesis.</title>
        <authorList>
            <person name="Xiong X."/>
            <person name="Gou J."/>
            <person name="Liao Q."/>
            <person name="Li Y."/>
            <person name="Zhou Q."/>
            <person name="Bi G."/>
            <person name="Li C."/>
            <person name="Du R."/>
            <person name="Wang X."/>
            <person name="Sun T."/>
            <person name="Guo L."/>
            <person name="Liang H."/>
            <person name="Lu P."/>
            <person name="Wu Y."/>
            <person name="Zhang Z."/>
            <person name="Ro D.K."/>
            <person name="Shang Y."/>
            <person name="Huang S."/>
            <person name="Yan J."/>
        </authorList>
    </citation>
    <scope>NUCLEOTIDE SEQUENCE [LARGE SCALE GENOMIC DNA]</scope>
    <source>
        <strain evidence="10">Ta-2019</strain>
    </source>
</reference>
<evidence type="ECO:0000256" key="4">
    <source>
        <dbReference type="ARBA" id="ARBA00022692"/>
    </source>
</evidence>
<keyword evidence="4 8" id="KW-0812">Transmembrane</keyword>
<dbReference type="FunFam" id="1.20.1540.10:FF:000026">
    <property type="entry name" value="Rhomboid-like protein 14, mitochondrial"/>
    <property type="match status" value="1"/>
</dbReference>
<evidence type="ECO:0000313" key="10">
    <source>
        <dbReference type="EMBL" id="KAH9319909.1"/>
    </source>
</evidence>
<keyword evidence="6 8" id="KW-1133">Transmembrane helix</keyword>
<proteinExistence type="inferred from homology"/>
<evidence type="ECO:0000256" key="8">
    <source>
        <dbReference type="SAM" id="Phobius"/>
    </source>
</evidence>
<name>A0AA38LCM7_TAXCH</name>
<dbReference type="InterPro" id="IPR035952">
    <property type="entry name" value="Rhomboid-like_sf"/>
</dbReference>
<dbReference type="Gene3D" id="1.20.1540.10">
    <property type="entry name" value="Rhomboid-like"/>
    <property type="match status" value="1"/>
</dbReference>
<gene>
    <name evidence="10" type="ORF">KI387_021678</name>
</gene>
<feature type="domain" description="Peptidase S54 rhomboid" evidence="9">
    <location>
        <begin position="62"/>
        <end position="203"/>
    </location>
</feature>
<evidence type="ECO:0000313" key="11">
    <source>
        <dbReference type="Proteomes" id="UP000824469"/>
    </source>
</evidence>
<evidence type="ECO:0000256" key="1">
    <source>
        <dbReference type="ARBA" id="ARBA00004141"/>
    </source>
</evidence>
<keyword evidence="7 8" id="KW-0472">Membrane</keyword>
<dbReference type="EMBL" id="JAHRHJ020000004">
    <property type="protein sequence ID" value="KAH9319909.1"/>
    <property type="molecule type" value="Genomic_DNA"/>
</dbReference>
<organism evidence="10 11">
    <name type="scientific">Taxus chinensis</name>
    <name type="common">Chinese yew</name>
    <name type="synonym">Taxus wallichiana var. chinensis</name>
    <dbReference type="NCBI Taxonomy" id="29808"/>
    <lineage>
        <taxon>Eukaryota</taxon>
        <taxon>Viridiplantae</taxon>
        <taxon>Streptophyta</taxon>
        <taxon>Embryophyta</taxon>
        <taxon>Tracheophyta</taxon>
        <taxon>Spermatophyta</taxon>
        <taxon>Pinopsida</taxon>
        <taxon>Pinidae</taxon>
        <taxon>Conifers II</taxon>
        <taxon>Cupressales</taxon>
        <taxon>Taxaceae</taxon>
        <taxon>Taxus</taxon>
    </lineage>
</organism>
<dbReference type="GO" id="GO:0016020">
    <property type="term" value="C:membrane"/>
    <property type="evidence" value="ECO:0007669"/>
    <property type="project" value="UniProtKB-SubCell"/>
</dbReference>
<keyword evidence="5" id="KW-0378">Hydrolase</keyword>
<evidence type="ECO:0000256" key="2">
    <source>
        <dbReference type="ARBA" id="ARBA00009045"/>
    </source>
</evidence>
<dbReference type="GO" id="GO:0004252">
    <property type="term" value="F:serine-type endopeptidase activity"/>
    <property type="evidence" value="ECO:0007669"/>
    <property type="project" value="InterPro"/>
</dbReference>
<dbReference type="InterPro" id="IPR022764">
    <property type="entry name" value="Peptidase_S54_rhomboid_dom"/>
</dbReference>
<comment type="subcellular location">
    <subcellularLocation>
        <location evidence="1">Membrane</location>
        <topology evidence="1">Multi-pass membrane protein</topology>
    </subcellularLocation>
</comment>
<evidence type="ECO:0000256" key="3">
    <source>
        <dbReference type="ARBA" id="ARBA00022670"/>
    </source>
</evidence>
<evidence type="ECO:0000256" key="6">
    <source>
        <dbReference type="ARBA" id="ARBA00022989"/>
    </source>
</evidence>
<keyword evidence="11" id="KW-1185">Reference proteome</keyword>
<evidence type="ECO:0000256" key="7">
    <source>
        <dbReference type="ARBA" id="ARBA00023136"/>
    </source>
</evidence>
<dbReference type="PANTHER" id="PTHR43066">
    <property type="entry name" value="RHOMBOID-RELATED PROTEIN"/>
    <property type="match status" value="1"/>
</dbReference>
<sequence>MLYLLAMQVASEFYQLDRKPPVTAGLIAANTLIYLRPGVLDGWLPSLSEVCLNPHLVIKNRDVKRLFLSAFYHVDESHLVYNMLSLLWKGVQLERMMGSTKFASLVVMLLGMSHGLEVVLAKMLATFFDYPHSFTSECSVGFSAVLFALKVVLNSNSPDYTNVYGVIVPARHAAWAELLLVQMFVPGVSFLGHLSGIIAGLLYL</sequence>
<evidence type="ECO:0000259" key="9">
    <source>
        <dbReference type="Pfam" id="PF01694"/>
    </source>
</evidence>
<feature type="non-terminal residue" evidence="10">
    <location>
        <position position="1"/>
    </location>
</feature>
<dbReference type="AlphaFoldDB" id="A0AA38LCM7"/>
<feature type="transmembrane region" description="Helical" evidence="8">
    <location>
        <begin position="174"/>
        <end position="203"/>
    </location>
</feature>
<dbReference type="SUPFAM" id="SSF144091">
    <property type="entry name" value="Rhomboid-like"/>
    <property type="match status" value="1"/>
</dbReference>
<dbReference type="Proteomes" id="UP000824469">
    <property type="component" value="Unassembled WGS sequence"/>
</dbReference>
<dbReference type="GO" id="GO:0006508">
    <property type="term" value="P:proteolysis"/>
    <property type="evidence" value="ECO:0007669"/>
    <property type="project" value="UniProtKB-KW"/>
</dbReference>
<dbReference type="OMA" id="VWVELIL"/>
<evidence type="ECO:0000256" key="5">
    <source>
        <dbReference type="ARBA" id="ARBA00022801"/>
    </source>
</evidence>
<comment type="similarity">
    <text evidence="2">Belongs to the peptidase S54 family.</text>
</comment>
<comment type="caution">
    <text evidence="10">The sequence shown here is derived from an EMBL/GenBank/DDBJ whole genome shotgun (WGS) entry which is preliminary data.</text>
</comment>
<protein>
    <recommendedName>
        <fullName evidence="9">Peptidase S54 rhomboid domain-containing protein</fullName>
    </recommendedName>
</protein>
<feature type="transmembrane region" description="Helical" evidence="8">
    <location>
        <begin position="102"/>
        <end position="128"/>
    </location>
</feature>
<accession>A0AA38LCM7</accession>